<dbReference type="CDD" id="cd03258">
    <property type="entry name" value="ABC_MetN_methionine_transporter"/>
    <property type="match status" value="1"/>
</dbReference>
<evidence type="ECO:0000256" key="7">
    <source>
        <dbReference type="ARBA" id="ARBA00022970"/>
    </source>
</evidence>
<dbReference type="GO" id="GO:0006865">
    <property type="term" value="P:amino acid transport"/>
    <property type="evidence" value="ECO:0007669"/>
    <property type="project" value="UniProtKB-KW"/>
</dbReference>
<evidence type="ECO:0000256" key="4">
    <source>
        <dbReference type="ARBA" id="ARBA00022741"/>
    </source>
</evidence>
<dbReference type="InterPro" id="IPR003439">
    <property type="entry name" value="ABC_transporter-like_ATP-bd"/>
</dbReference>
<evidence type="ECO:0000256" key="5">
    <source>
        <dbReference type="ARBA" id="ARBA00022840"/>
    </source>
</evidence>
<dbReference type="InterPro" id="IPR045865">
    <property type="entry name" value="ACT-like_dom_sf"/>
</dbReference>
<evidence type="ECO:0000259" key="11">
    <source>
        <dbReference type="PROSITE" id="PS50893"/>
    </source>
</evidence>
<dbReference type="EMBL" id="JXCZ01000034">
    <property type="protein sequence ID" value="KOY78840.1"/>
    <property type="molecule type" value="Genomic_DNA"/>
</dbReference>
<evidence type="ECO:0000256" key="1">
    <source>
        <dbReference type="ARBA" id="ARBA00005417"/>
    </source>
</evidence>
<gene>
    <name evidence="12" type="ORF">RZ72_03040</name>
</gene>
<comment type="similarity">
    <text evidence="1">Belongs to the ABC transporter superfamily.</text>
</comment>
<dbReference type="PANTHER" id="PTHR43166:SF30">
    <property type="entry name" value="METHIONINE IMPORT ATP-BINDING PROTEIN METN"/>
    <property type="match status" value="1"/>
</dbReference>
<dbReference type="InterPro" id="IPR017871">
    <property type="entry name" value="ABC_transporter-like_CS"/>
</dbReference>
<name>A0A0M9DEP9_9LACO</name>
<comment type="caution">
    <text evidence="12">The sequence shown here is derived from an EMBL/GenBank/DDBJ whole genome shotgun (WGS) entry which is preliminary data.</text>
</comment>
<evidence type="ECO:0000313" key="13">
    <source>
        <dbReference type="Proteomes" id="UP000037749"/>
    </source>
</evidence>
<evidence type="ECO:0000313" key="12">
    <source>
        <dbReference type="EMBL" id="KOY78840.1"/>
    </source>
</evidence>
<keyword evidence="7" id="KW-0029">Amino-acid transport</keyword>
<dbReference type="InterPro" id="IPR018449">
    <property type="entry name" value="NIL_domain"/>
</dbReference>
<evidence type="ECO:0000256" key="3">
    <source>
        <dbReference type="ARBA" id="ARBA00022475"/>
    </source>
</evidence>
<dbReference type="Pfam" id="PF00005">
    <property type="entry name" value="ABC_tran"/>
    <property type="match status" value="1"/>
</dbReference>
<dbReference type="RefSeq" id="WP_053796865.1">
    <property type="nucleotide sequence ID" value="NZ_JXCX01000010.1"/>
</dbReference>
<keyword evidence="6" id="KW-1278">Translocase</keyword>
<dbReference type="Pfam" id="PF09383">
    <property type="entry name" value="NIL"/>
    <property type="match status" value="1"/>
</dbReference>
<keyword evidence="4" id="KW-0547">Nucleotide-binding</keyword>
<sequence length="356" mass="39775">MAQISLEHIDVTFKQKHQVSKAVQDVTLQIEKGDAYGIVGYSGAGKSTLVRVINHLQKPSAGKVIIDNKDIDKFSHAQIRQLRKNIGFIFQHFNLMNARTIEDNILYPMVGTKTSNEERKQRVQRLINLVGLNGKEKFYPAQLSGGQKQRVAIARALANNPQILISDEATSALDPKTTQAILQLLKKINKELGVTIVLITHEMDVVKSLCNKVAVMDTGKVVEKGSILEVFSNPKTQLTKDFIDTTNNVKEAVDTLSAQERFVELSRNQQLFRLHYIGASTETPIIVDLYQKFGAVANIVYGNIEFISNVPLGNLIIEIDAEKSTIKEIKEYLAAKDVHLTNINLDQEKIRNSKEG</sequence>
<dbReference type="SUPFAM" id="SSF52540">
    <property type="entry name" value="P-loop containing nucleoside triphosphate hydrolases"/>
    <property type="match status" value="1"/>
</dbReference>
<accession>A0A0M9DEP9</accession>
<comment type="function">
    <text evidence="10">Part of the ABC transporter FtsEX involved in cellular division. Has ATPase activity. Essential for cell division and viability.</text>
</comment>
<comment type="catalytic activity">
    <reaction evidence="9">
        <text>ATP + H2O = ADP + phosphate + H(+)</text>
        <dbReference type="Rhea" id="RHEA:13065"/>
        <dbReference type="ChEBI" id="CHEBI:15377"/>
        <dbReference type="ChEBI" id="CHEBI:15378"/>
        <dbReference type="ChEBI" id="CHEBI:30616"/>
        <dbReference type="ChEBI" id="CHEBI:43474"/>
        <dbReference type="ChEBI" id="CHEBI:456216"/>
    </reaction>
</comment>
<protein>
    <submittedName>
        <fullName evidence="12">ABC transporter, ATP-binding protein</fullName>
    </submittedName>
</protein>
<dbReference type="InterPro" id="IPR041701">
    <property type="entry name" value="MetN_ABC"/>
</dbReference>
<dbReference type="GO" id="GO:0005524">
    <property type="term" value="F:ATP binding"/>
    <property type="evidence" value="ECO:0007669"/>
    <property type="project" value="UniProtKB-KW"/>
</dbReference>
<keyword evidence="8" id="KW-0472">Membrane</keyword>
<keyword evidence="2" id="KW-0813">Transport</keyword>
<dbReference type="FunFam" id="3.40.50.300:FF:000056">
    <property type="entry name" value="Cell division ATP-binding protein FtsE"/>
    <property type="match status" value="1"/>
</dbReference>
<keyword evidence="5 12" id="KW-0067">ATP-binding</keyword>
<dbReference type="SUPFAM" id="SSF55021">
    <property type="entry name" value="ACT-like"/>
    <property type="match status" value="1"/>
</dbReference>
<evidence type="ECO:0000256" key="6">
    <source>
        <dbReference type="ARBA" id="ARBA00022967"/>
    </source>
</evidence>
<dbReference type="InterPro" id="IPR027417">
    <property type="entry name" value="P-loop_NTPase"/>
</dbReference>
<feature type="domain" description="ABC transporter" evidence="11">
    <location>
        <begin position="6"/>
        <end position="243"/>
    </location>
</feature>
<reference evidence="12 13" key="1">
    <citation type="journal article" date="2015" name="Genome Biol. Evol.">
        <title>Functionally Structured Genomes in Lactobacillus kunkeei Colonizing the Honey Crop and Food Products of Honeybees and Stingless Bees.</title>
        <authorList>
            <person name="Tamarit D."/>
            <person name="Ellegaard K.M."/>
            <person name="Wikander J."/>
            <person name="Olofsson T."/>
            <person name="Vasquez A."/>
            <person name="Andersson S.G."/>
        </authorList>
    </citation>
    <scope>NUCLEOTIDE SEQUENCE [LARGE SCALE GENOMIC DNA]</scope>
    <source>
        <strain evidence="12 13">LAla</strain>
    </source>
</reference>
<evidence type="ECO:0000256" key="2">
    <source>
        <dbReference type="ARBA" id="ARBA00022448"/>
    </source>
</evidence>
<dbReference type="SMART" id="SM00382">
    <property type="entry name" value="AAA"/>
    <property type="match status" value="1"/>
</dbReference>
<dbReference type="Proteomes" id="UP000037749">
    <property type="component" value="Unassembled WGS sequence"/>
</dbReference>
<dbReference type="PROSITE" id="PS00211">
    <property type="entry name" value="ABC_TRANSPORTER_1"/>
    <property type="match status" value="1"/>
</dbReference>
<dbReference type="Gene3D" id="3.30.70.260">
    <property type="match status" value="1"/>
</dbReference>
<proteinExistence type="inferred from homology"/>
<dbReference type="SMART" id="SM00930">
    <property type="entry name" value="NIL"/>
    <property type="match status" value="1"/>
</dbReference>
<dbReference type="AlphaFoldDB" id="A0A0M9DEP9"/>
<organism evidence="12 13">
    <name type="scientific">Apilactobacillus kunkeei</name>
    <dbReference type="NCBI Taxonomy" id="148814"/>
    <lineage>
        <taxon>Bacteria</taxon>
        <taxon>Bacillati</taxon>
        <taxon>Bacillota</taxon>
        <taxon>Bacilli</taxon>
        <taxon>Lactobacillales</taxon>
        <taxon>Lactobacillaceae</taxon>
        <taxon>Apilactobacillus</taxon>
    </lineage>
</organism>
<dbReference type="InterPro" id="IPR050086">
    <property type="entry name" value="MetN_ABC_transporter-like"/>
</dbReference>
<evidence type="ECO:0000256" key="9">
    <source>
        <dbReference type="ARBA" id="ARBA00049360"/>
    </source>
</evidence>
<dbReference type="Gene3D" id="3.40.50.300">
    <property type="entry name" value="P-loop containing nucleotide triphosphate hydrolases"/>
    <property type="match status" value="1"/>
</dbReference>
<keyword evidence="3" id="KW-1003">Cell membrane</keyword>
<dbReference type="GO" id="GO:0016887">
    <property type="term" value="F:ATP hydrolysis activity"/>
    <property type="evidence" value="ECO:0007669"/>
    <property type="project" value="InterPro"/>
</dbReference>
<evidence type="ECO:0000256" key="10">
    <source>
        <dbReference type="ARBA" id="ARBA00055994"/>
    </source>
</evidence>
<dbReference type="InterPro" id="IPR003593">
    <property type="entry name" value="AAA+_ATPase"/>
</dbReference>
<dbReference type="GO" id="GO:0005886">
    <property type="term" value="C:plasma membrane"/>
    <property type="evidence" value="ECO:0007669"/>
    <property type="project" value="UniProtKB-ARBA"/>
</dbReference>
<dbReference type="PATRIC" id="fig|148814.19.peg.1162"/>
<dbReference type="PANTHER" id="PTHR43166">
    <property type="entry name" value="AMINO ACID IMPORT ATP-BINDING PROTEIN"/>
    <property type="match status" value="1"/>
</dbReference>
<evidence type="ECO:0000256" key="8">
    <source>
        <dbReference type="ARBA" id="ARBA00023136"/>
    </source>
</evidence>
<dbReference type="PROSITE" id="PS50893">
    <property type="entry name" value="ABC_TRANSPORTER_2"/>
    <property type="match status" value="1"/>
</dbReference>